<reference evidence="1" key="2">
    <citation type="submission" date="2015-06" db="UniProtKB">
        <authorList>
            <consortium name="EnsemblMetazoa"/>
        </authorList>
    </citation>
    <scope>IDENTIFICATION</scope>
</reference>
<organism evidence="1 2">
    <name type="scientific">Megaselia scalaris</name>
    <name type="common">Humpbacked fly</name>
    <name type="synonym">Phora scalaris</name>
    <dbReference type="NCBI Taxonomy" id="36166"/>
    <lineage>
        <taxon>Eukaryota</taxon>
        <taxon>Metazoa</taxon>
        <taxon>Ecdysozoa</taxon>
        <taxon>Arthropoda</taxon>
        <taxon>Hexapoda</taxon>
        <taxon>Insecta</taxon>
        <taxon>Pterygota</taxon>
        <taxon>Neoptera</taxon>
        <taxon>Endopterygota</taxon>
        <taxon>Diptera</taxon>
        <taxon>Brachycera</taxon>
        <taxon>Muscomorpha</taxon>
        <taxon>Platypezoidea</taxon>
        <taxon>Phoridae</taxon>
        <taxon>Megaseliini</taxon>
        <taxon>Megaselia</taxon>
    </lineage>
</organism>
<proteinExistence type="predicted"/>
<dbReference type="AlphaFoldDB" id="T1GDZ4"/>
<dbReference type="EnsemblMetazoa" id="MESCA001548-RA">
    <property type="protein sequence ID" value="MESCA001548-PA"/>
    <property type="gene ID" value="MESCA001548"/>
</dbReference>
<dbReference type="OMA" id="PWAIFAS"/>
<evidence type="ECO:0000313" key="1">
    <source>
        <dbReference type="EnsemblMetazoa" id="MESCA001548-PA"/>
    </source>
</evidence>
<dbReference type="SUPFAM" id="SSF53474">
    <property type="entry name" value="alpha/beta-Hydrolases"/>
    <property type="match status" value="1"/>
</dbReference>
<keyword evidence="2" id="KW-1185">Reference proteome</keyword>
<evidence type="ECO:0008006" key="3">
    <source>
        <dbReference type="Google" id="ProtNLM"/>
    </source>
</evidence>
<dbReference type="EMBL" id="CAQQ02119276">
    <property type="status" value="NOT_ANNOTATED_CDS"/>
    <property type="molecule type" value="Genomic_DNA"/>
</dbReference>
<name>T1GDZ4_MEGSC</name>
<dbReference type="InterPro" id="IPR029058">
    <property type="entry name" value="AB_hydrolase_fold"/>
</dbReference>
<dbReference type="Proteomes" id="UP000015102">
    <property type="component" value="Unassembled WGS sequence"/>
</dbReference>
<dbReference type="Gene3D" id="3.40.50.1820">
    <property type="entry name" value="alpha/beta hydrolase"/>
    <property type="match status" value="1"/>
</dbReference>
<accession>T1GDZ4</accession>
<protein>
    <recommendedName>
        <fullName evidence="3">Lipase domain-containing protein</fullName>
    </recommendedName>
</protein>
<dbReference type="HOGENOM" id="CLU_010974_4_1_1"/>
<reference evidence="2" key="1">
    <citation type="submission" date="2013-02" db="EMBL/GenBank/DDBJ databases">
        <authorList>
            <person name="Hughes D."/>
        </authorList>
    </citation>
    <scope>NUCLEOTIDE SEQUENCE</scope>
    <source>
        <strain>Durham</strain>
        <strain evidence="2">NC isolate 2 -- Noor lab</strain>
    </source>
</reference>
<evidence type="ECO:0000313" key="2">
    <source>
        <dbReference type="Proteomes" id="UP000015102"/>
    </source>
</evidence>
<dbReference type="STRING" id="36166.T1GDZ4"/>
<sequence>MGNMKSPYMKLFAPILGEPGTIPDSLTSFEFLPNNQPMEILAKSLCNERSKFMSFCAYSLFLIGGFNELNLNASLIPEIAKVAPAGSSFRQILHYFQEHLSGKFREWDYGPKKNKEVYGKEEPPEYPVDKIKAPTHFYYSKNDFMSSDVDVEKLAKKMKKEYVRELYLIPDHKFTHLDYLYGLNSKKVVYDRIRDNIVTCGDNKVTNLHP</sequence>
<dbReference type="PANTHER" id="PTHR11005">
    <property type="entry name" value="LYSOSOMAL ACID LIPASE-RELATED"/>
    <property type="match status" value="1"/>
</dbReference>